<accession>A0A1G1ZKR1</accession>
<dbReference type="InterPro" id="IPR011249">
    <property type="entry name" value="Metalloenz_LuxS/M16"/>
</dbReference>
<dbReference type="AlphaFoldDB" id="A0A1G1ZKR1"/>
<evidence type="ECO:0000259" key="3">
    <source>
        <dbReference type="Pfam" id="PF00675"/>
    </source>
</evidence>
<dbReference type="Gene3D" id="3.30.830.10">
    <property type="entry name" value="Metalloenzyme, LuxS/M16 peptidase-like"/>
    <property type="match status" value="2"/>
</dbReference>
<reference evidence="5 6" key="1">
    <citation type="journal article" date="2016" name="Nat. Commun.">
        <title>Thousands of microbial genomes shed light on interconnected biogeochemical processes in an aquifer system.</title>
        <authorList>
            <person name="Anantharaman K."/>
            <person name="Brown C.T."/>
            <person name="Hug L.A."/>
            <person name="Sharon I."/>
            <person name="Castelle C.J."/>
            <person name="Probst A.J."/>
            <person name="Thomas B.C."/>
            <person name="Singh A."/>
            <person name="Wilkins M.J."/>
            <person name="Karaoz U."/>
            <person name="Brodie E.L."/>
            <person name="Williams K.H."/>
            <person name="Hubbard S.S."/>
            <person name="Banfield J.F."/>
        </authorList>
    </citation>
    <scope>NUCLEOTIDE SEQUENCE [LARGE SCALE GENOMIC DNA]</scope>
</reference>
<dbReference type="Proteomes" id="UP000177942">
    <property type="component" value="Unassembled WGS sequence"/>
</dbReference>
<comment type="similarity">
    <text evidence="1 2">Belongs to the peptidase M16 family.</text>
</comment>
<dbReference type="PANTHER" id="PTHR11851">
    <property type="entry name" value="METALLOPROTEASE"/>
    <property type="match status" value="1"/>
</dbReference>
<gene>
    <name evidence="5" type="ORF">A3A16_00425</name>
</gene>
<feature type="domain" description="Peptidase M16 C-terminal" evidence="4">
    <location>
        <begin position="169"/>
        <end position="346"/>
    </location>
</feature>
<organism evidence="5 6">
    <name type="scientific">Candidatus Harrisonbacteria bacterium RIFCSPLOWO2_01_FULL_44_18</name>
    <dbReference type="NCBI Taxonomy" id="1798407"/>
    <lineage>
        <taxon>Bacteria</taxon>
        <taxon>Candidatus Harrisoniibacteriota</taxon>
    </lineage>
</organism>
<feature type="domain" description="Peptidase M16 N-terminal" evidence="3">
    <location>
        <begin position="16"/>
        <end position="158"/>
    </location>
</feature>
<dbReference type="STRING" id="1798407.A3A16_00425"/>
<dbReference type="PANTHER" id="PTHR11851:SF49">
    <property type="entry name" value="MITOCHONDRIAL-PROCESSING PEPTIDASE SUBUNIT ALPHA"/>
    <property type="match status" value="1"/>
</dbReference>
<dbReference type="Pfam" id="PF05193">
    <property type="entry name" value="Peptidase_M16_C"/>
    <property type="match status" value="1"/>
</dbReference>
<evidence type="ECO:0000256" key="1">
    <source>
        <dbReference type="ARBA" id="ARBA00007261"/>
    </source>
</evidence>
<evidence type="ECO:0008006" key="7">
    <source>
        <dbReference type="Google" id="ProtNLM"/>
    </source>
</evidence>
<protein>
    <recommendedName>
        <fullName evidence="7">Peptidase M16</fullName>
    </recommendedName>
</protein>
<dbReference type="EMBL" id="MHJJ01000014">
    <property type="protein sequence ID" value="OGY65223.1"/>
    <property type="molecule type" value="Genomic_DNA"/>
</dbReference>
<dbReference type="InterPro" id="IPR001431">
    <property type="entry name" value="Pept_M16_Zn_BS"/>
</dbReference>
<dbReference type="InterPro" id="IPR050361">
    <property type="entry name" value="MPP/UQCRC_Complex"/>
</dbReference>
<name>A0A1G1ZKR1_9BACT</name>
<proteinExistence type="inferred from homology"/>
<dbReference type="GO" id="GO:0004222">
    <property type="term" value="F:metalloendopeptidase activity"/>
    <property type="evidence" value="ECO:0007669"/>
    <property type="project" value="InterPro"/>
</dbReference>
<dbReference type="GO" id="GO:0046872">
    <property type="term" value="F:metal ion binding"/>
    <property type="evidence" value="ECO:0007669"/>
    <property type="project" value="InterPro"/>
</dbReference>
<sequence length="427" mass="47535">MANFKKTILKNGLRIVLAPQADSLTVTVLVLVATGSKYETKEINGISHFLEHLCFKGTKKRPTALAITSELDGIGSEYNAFTGEEYTGYHAKVEARHTDKILDIISDLYVNPIFDPAEIEKEKGVIIEELNMYEDLPMRKVQEVFTELLYGDQPAGWPIGGRKEIIQKIAHDDIIKYRSRHYVANSTAVIVSGGFSAKGGEKLLVSKIEKSFKNVLIGKKGTKIKTQINQTRPAVSIQYKESDQAHLVLGCHAYDIFDRRRHALMLLADILGGGMSSRLFQRVREQMGAAYYVKADPELHTDHGYFAVSAGVDNQKLLPVIKAILEELAKIGQGLISDKELKRAKDHLSGGLIIGLETSDALAMFYGGQEIFKRELMTPRELLKKIDSVAKKEVVAAAKDIFQNSKLNLALIGPHKNSKDIEKILRF</sequence>
<evidence type="ECO:0000256" key="2">
    <source>
        <dbReference type="RuleBase" id="RU004447"/>
    </source>
</evidence>
<comment type="caution">
    <text evidence="5">The sequence shown here is derived from an EMBL/GenBank/DDBJ whole genome shotgun (WGS) entry which is preliminary data.</text>
</comment>
<dbReference type="PROSITE" id="PS00143">
    <property type="entry name" value="INSULINASE"/>
    <property type="match status" value="1"/>
</dbReference>
<evidence type="ECO:0000259" key="4">
    <source>
        <dbReference type="Pfam" id="PF05193"/>
    </source>
</evidence>
<evidence type="ECO:0000313" key="6">
    <source>
        <dbReference type="Proteomes" id="UP000177942"/>
    </source>
</evidence>
<dbReference type="InterPro" id="IPR007863">
    <property type="entry name" value="Peptidase_M16_C"/>
</dbReference>
<evidence type="ECO:0000313" key="5">
    <source>
        <dbReference type="EMBL" id="OGY65223.1"/>
    </source>
</evidence>
<dbReference type="InterPro" id="IPR011765">
    <property type="entry name" value="Pept_M16_N"/>
</dbReference>
<dbReference type="SUPFAM" id="SSF63411">
    <property type="entry name" value="LuxS/MPP-like metallohydrolase"/>
    <property type="match status" value="2"/>
</dbReference>
<dbReference type="Pfam" id="PF00675">
    <property type="entry name" value="Peptidase_M16"/>
    <property type="match status" value="1"/>
</dbReference>
<dbReference type="GO" id="GO:0006508">
    <property type="term" value="P:proteolysis"/>
    <property type="evidence" value="ECO:0007669"/>
    <property type="project" value="InterPro"/>
</dbReference>